<evidence type="ECO:0000256" key="2">
    <source>
        <dbReference type="ARBA" id="ARBA00005989"/>
    </source>
</evidence>
<dbReference type="InterPro" id="IPR034981">
    <property type="entry name" value="Imelysin-like_EfeO/Algp7"/>
</dbReference>
<protein>
    <submittedName>
        <fullName evidence="6">Iron uptake system component EfeO</fullName>
    </submittedName>
</protein>
<dbReference type="STRING" id="310781.SAMN05216259_101407"/>
<feature type="domain" description="Imelysin-like" evidence="5">
    <location>
        <begin position="203"/>
        <end position="420"/>
    </location>
</feature>
<keyword evidence="3" id="KW-0732">Signal</keyword>
<dbReference type="InterPro" id="IPR038352">
    <property type="entry name" value="Imelysin_sf"/>
</dbReference>
<dbReference type="Pfam" id="PF09375">
    <property type="entry name" value="Peptidase_M75"/>
    <property type="match status" value="1"/>
</dbReference>
<comment type="similarity">
    <text evidence="2">Belongs to the EfeM/EfeO family.</text>
</comment>
<dbReference type="Gene3D" id="1.20.1420.20">
    <property type="entry name" value="M75 peptidase, HXXE motif"/>
    <property type="match status" value="1"/>
</dbReference>
<accession>A0A1G9VUD2</accession>
<evidence type="ECO:0000256" key="4">
    <source>
        <dbReference type="SAM" id="MobiDB-lite"/>
    </source>
</evidence>
<keyword evidence="7" id="KW-1185">Reference proteome</keyword>
<proteinExistence type="inferred from homology"/>
<dbReference type="PANTHER" id="PTHR39192:SF1">
    <property type="entry name" value="IRON UPTAKE SYSTEM COMPONENT EFEO"/>
    <property type="match status" value="1"/>
</dbReference>
<sequence length="442" mass="46687">MSAEPEPEPAADPAEEGGAPPEMPPAAPGPSGGRRLNLRDWRVTATAAAVVVAVTAGVVAITATGHHGGDRADPAASATPAYTGLPHTAIDVSPSTCGKGWGANGKPHTGTQVFDLHNSGASATEVYLTDPKTGKFYAEVEGLAPGTVREMPVELGSGTYAFECQQEDTDSVTGPTVTVPGNVPQGPASRPVTVHDLIPPTLDYQKWIRARMTELSADTGRLKKDIDGGDLAAARRDWLAGHLVYERMGAAYDTFGDADGVINGTVQLDVDPAHAAGFTGFHAIEYGLWHGRSAASLRGQAATLDNAARKLQKDWATQQMDPANMGLRAHEIIENSEQFELTARTDYGSGTNLATAAANIDGSREILDELAPLLKDRDPGLARLQATLDDAQAYLRTFDKGGTWTPVGKLTRAQREKVDAYFGDMLEQLAPVAAICDVRRTT</sequence>
<name>A0A1G9VUD2_9ACTN</name>
<evidence type="ECO:0000313" key="6">
    <source>
        <dbReference type="EMBL" id="SDM75753.1"/>
    </source>
</evidence>
<dbReference type="GO" id="GO:0030313">
    <property type="term" value="C:cell envelope"/>
    <property type="evidence" value="ECO:0007669"/>
    <property type="project" value="UniProtKB-SubCell"/>
</dbReference>
<dbReference type="RefSeq" id="WP_245771088.1">
    <property type="nucleotide sequence ID" value="NZ_FNIE01000001.1"/>
</dbReference>
<gene>
    <name evidence="6" type="ORF">SAMN05216259_101407</name>
</gene>
<dbReference type="InterPro" id="IPR050894">
    <property type="entry name" value="EfeM/EfeO_iron_uptake"/>
</dbReference>
<reference evidence="6 7" key="1">
    <citation type="submission" date="2016-10" db="EMBL/GenBank/DDBJ databases">
        <authorList>
            <person name="de Groot N.N."/>
        </authorList>
    </citation>
    <scope>NUCLEOTIDE SEQUENCE [LARGE SCALE GENOMIC DNA]</scope>
    <source>
        <strain evidence="6 7">CGMCC 4.2022</strain>
    </source>
</reference>
<organism evidence="6 7">
    <name type="scientific">Actinacidiphila guanduensis</name>
    <dbReference type="NCBI Taxonomy" id="310781"/>
    <lineage>
        <taxon>Bacteria</taxon>
        <taxon>Bacillati</taxon>
        <taxon>Actinomycetota</taxon>
        <taxon>Actinomycetes</taxon>
        <taxon>Kitasatosporales</taxon>
        <taxon>Streptomycetaceae</taxon>
        <taxon>Actinacidiphila</taxon>
    </lineage>
</organism>
<dbReference type="AlphaFoldDB" id="A0A1G9VUD2"/>
<evidence type="ECO:0000256" key="1">
    <source>
        <dbReference type="ARBA" id="ARBA00004196"/>
    </source>
</evidence>
<dbReference type="CDD" id="cd14656">
    <property type="entry name" value="Imelysin-like_EfeO"/>
    <property type="match status" value="1"/>
</dbReference>
<dbReference type="EMBL" id="FNIE01000001">
    <property type="protein sequence ID" value="SDM75753.1"/>
    <property type="molecule type" value="Genomic_DNA"/>
</dbReference>
<evidence type="ECO:0000256" key="3">
    <source>
        <dbReference type="ARBA" id="ARBA00022729"/>
    </source>
</evidence>
<evidence type="ECO:0000313" key="7">
    <source>
        <dbReference type="Proteomes" id="UP000199341"/>
    </source>
</evidence>
<dbReference type="PANTHER" id="PTHR39192">
    <property type="entry name" value="IRON UPTAKE SYSTEM COMPONENT EFEO"/>
    <property type="match status" value="1"/>
</dbReference>
<evidence type="ECO:0000259" key="5">
    <source>
        <dbReference type="Pfam" id="PF09375"/>
    </source>
</evidence>
<dbReference type="Proteomes" id="UP000199341">
    <property type="component" value="Unassembled WGS sequence"/>
</dbReference>
<dbReference type="InterPro" id="IPR018976">
    <property type="entry name" value="Imelysin-like"/>
</dbReference>
<comment type="subcellular location">
    <subcellularLocation>
        <location evidence="1">Cell envelope</location>
    </subcellularLocation>
</comment>
<feature type="region of interest" description="Disordered" evidence="4">
    <location>
        <begin position="1"/>
        <end position="36"/>
    </location>
</feature>
<feature type="compositionally biased region" description="Acidic residues" evidence="4">
    <location>
        <begin position="1"/>
        <end position="15"/>
    </location>
</feature>